<dbReference type="AlphaFoldDB" id="U4KM87"/>
<protein>
    <recommendedName>
        <fullName evidence="3">Glycoside hydrolase family 42 N-terminal domain-containing protein</fullName>
    </recommendedName>
</protein>
<evidence type="ECO:0000313" key="1">
    <source>
        <dbReference type="EMBL" id="CCV65121.1"/>
    </source>
</evidence>
<dbReference type="HOGENOM" id="CLU_751478_0_0_14"/>
<name>U4KM87_9MOLU</name>
<dbReference type="STRING" id="61635.BN85301000"/>
<dbReference type="KEGG" id="abra:BN85301000"/>
<accession>U4KM87</accession>
<dbReference type="EMBL" id="FO681348">
    <property type="protein sequence ID" value="CCV65121.1"/>
    <property type="molecule type" value="Genomic_DNA"/>
</dbReference>
<evidence type="ECO:0008006" key="3">
    <source>
        <dbReference type="Google" id="ProtNLM"/>
    </source>
</evidence>
<gene>
    <name evidence="1" type="ORF">BN85301000</name>
</gene>
<keyword evidence="2" id="KW-1185">Reference proteome</keyword>
<dbReference type="Gene3D" id="3.20.20.80">
    <property type="entry name" value="Glycosidases"/>
    <property type="match status" value="1"/>
</dbReference>
<proteinExistence type="predicted"/>
<sequence length="367" mass="42610">MLIGAWIAPPHQLENLKSNFNTLEQYRLIKEAGINTIYGLYETPEKEPVEVLKAISYAKEVGISYLVRDPRIEHTTSSEQLNLQTKSYLKEAAGILVYDEPGIEQYKRLNTLYNDFKTLYPDKLFYVNLMPLHANQNQLYWGAWRGAEEALEEVDALRYYKDYIKALKLPYLSYDFYPFEGEFPSIRSDYFEQLKLIYELTKEASLIPICFIQTCSFNTHVRIPNKTEVLWQVNTSLAYGTKGIQYFTYFLPENNHLEQFKGAIINHEGKRTPLYEAVKDINQWVNQIGRYLIDAEVIEINHTEDVIKTTLNHKGETYLFYCNASLVKRMTYQSNINESIISQNQATPGALITLEPGEAILIKRSET</sequence>
<reference evidence="1 2" key="1">
    <citation type="journal article" date="2013" name="J. Mol. Microbiol. Biotechnol.">
        <title>Analysis of the Complete Genomes of Acholeplasma brassicae , A. palmae and A. laidlawii and Their Comparison to the Obligate Parasites from ' Candidatus Phytoplasma'.</title>
        <authorList>
            <person name="Kube M."/>
            <person name="Siewert C."/>
            <person name="Migdoll A.M."/>
            <person name="Duduk B."/>
            <person name="Holz S."/>
            <person name="Rabus R."/>
            <person name="Seemuller E."/>
            <person name="Mitrovic J."/>
            <person name="Muller I."/>
            <person name="Buttner C."/>
            <person name="Reinhardt R."/>
        </authorList>
    </citation>
    <scope>NUCLEOTIDE SEQUENCE [LARGE SCALE GENOMIC DNA]</scope>
    <source>
        <strain evidence="2">0502</strain>
    </source>
</reference>
<organism evidence="1 2">
    <name type="scientific">Acholeplasma brassicae</name>
    <dbReference type="NCBI Taxonomy" id="61635"/>
    <lineage>
        <taxon>Bacteria</taxon>
        <taxon>Bacillati</taxon>
        <taxon>Mycoplasmatota</taxon>
        <taxon>Mollicutes</taxon>
        <taxon>Acholeplasmatales</taxon>
        <taxon>Acholeplasmataceae</taxon>
        <taxon>Acholeplasma</taxon>
    </lineage>
</organism>
<evidence type="ECO:0000313" key="2">
    <source>
        <dbReference type="Proteomes" id="UP000032737"/>
    </source>
</evidence>
<dbReference type="Proteomes" id="UP000032737">
    <property type="component" value="Chromosome"/>
</dbReference>